<evidence type="ECO:0000313" key="1">
    <source>
        <dbReference type="EMBL" id="CAB4683842.1"/>
    </source>
</evidence>
<gene>
    <name evidence="1" type="ORF">UFOPK2342_01354</name>
    <name evidence="2" type="ORF">UFOPK2423_00558</name>
    <name evidence="3" type="ORF">UFOPK3266_01001</name>
    <name evidence="4" type="ORF">UFOPK4367_00146</name>
</gene>
<accession>A0A6J6NCB0</accession>
<reference evidence="1" key="1">
    <citation type="submission" date="2020-05" db="EMBL/GenBank/DDBJ databases">
        <authorList>
            <person name="Chiriac C."/>
            <person name="Salcher M."/>
            <person name="Ghai R."/>
            <person name="Kavagutti S V."/>
        </authorList>
    </citation>
    <scope>NUCLEOTIDE SEQUENCE</scope>
</reference>
<organism evidence="1">
    <name type="scientific">freshwater metagenome</name>
    <dbReference type="NCBI Taxonomy" id="449393"/>
    <lineage>
        <taxon>unclassified sequences</taxon>
        <taxon>metagenomes</taxon>
        <taxon>ecological metagenomes</taxon>
    </lineage>
</organism>
<protein>
    <submittedName>
        <fullName evidence="1">Unannotated protein</fullName>
    </submittedName>
</protein>
<evidence type="ECO:0000313" key="4">
    <source>
        <dbReference type="EMBL" id="CAB5071522.1"/>
    </source>
</evidence>
<dbReference type="AlphaFoldDB" id="A0A6J6NCB0"/>
<name>A0A6J6NCB0_9ZZZZ</name>
<evidence type="ECO:0000313" key="2">
    <source>
        <dbReference type="EMBL" id="CAB4690678.1"/>
    </source>
</evidence>
<dbReference type="EMBL" id="CAEZXB010000032">
    <property type="protein sequence ID" value="CAB4683842.1"/>
    <property type="molecule type" value="Genomic_DNA"/>
</dbReference>
<sequence length="113" mass="13627">MVYLVYKMRLSAHSRRNMKDFWHWLEERESWFYKDLPMVKSVRWYYSLVGDVYTIENWAAFEDEAGFGEYRKALASLKGDANWENLRVTQDEWWEFLGTRMVVDPPIKIGFGA</sequence>
<proteinExistence type="predicted"/>
<dbReference type="EMBL" id="CAFBRC010000006">
    <property type="protein sequence ID" value="CAB5071522.1"/>
    <property type="molecule type" value="Genomic_DNA"/>
</dbReference>
<evidence type="ECO:0000313" key="3">
    <source>
        <dbReference type="EMBL" id="CAB4843882.1"/>
    </source>
</evidence>
<dbReference type="EMBL" id="CAFBAA010000023">
    <property type="protein sequence ID" value="CAB4843882.1"/>
    <property type="molecule type" value="Genomic_DNA"/>
</dbReference>
<dbReference type="EMBL" id="CAEZXN010000008">
    <property type="protein sequence ID" value="CAB4690678.1"/>
    <property type="molecule type" value="Genomic_DNA"/>
</dbReference>